<dbReference type="Gene3D" id="3.40.190.10">
    <property type="entry name" value="Periplasmic binding protein-like II"/>
    <property type="match status" value="1"/>
</dbReference>
<organism evidence="2 3">
    <name type="scientific">Streptosporangium oxazolinicum</name>
    <dbReference type="NCBI Taxonomy" id="909287"/>
    <lineage>
        <taxon>Bacteria</taxon>
        <taxon>Bacillati</taxon>
        <taxon>Actinomycetota</taxon>
        <taxon>Actinomycetes</taxon>
        <taxon>Streptosporangiales</taxon>
        <taxon>Streptosporangiaceae</taxon>
        <taxon>Streptosporangium</taxon>
    </lineage>
</organism>
<accession>A0ABP8AVK5</accession>
<evidence type="ECO:0000256" key="1">
    <source>
        <dbReference type="ARBA" id="ARBA00006987"/>
    </source>
</evidence>
<dbReference type="RefSeq" id="WP_344918609.1">
    <property type="nucleotide sequence ID" value="NZ_BAABAQ010000005.1"/>
</dbReference>
<name>A0ABP8AVK5_9ACTN</name>
<dbReference type="PANTHER" id="PTHR42928:SF3">
    <property type="entry name" value="UPF0065 PROTEIN YFLP"/>
    <property type="match status" value="1"/>
</dbReference>
<sequence>MRRRGFFALAAGVLVAAGCDAGGGAGPAVKRLFILEPTADGHGWDGIAGRLATVLVQSGLARTAMAVERRGALGSAPRDAFGAFHGPFAREGRLLVTAMPMVAAAEIANTTAVVNAATPIARLVGDWAVLVVPSDSRLRTFEDFAARLRGNPAGLTVGGGAEGGSDHVLYGMIGKCLGVDTRLLEYAGYLAPEDAAEALQVGRVAALLGSARALRPEIRAGRLRPLVVSSGGRIDGIDAPTLMEVDVRLEYSDWCGLLGPKDMSPGDRDAAIDLCDRIDAAPRWRSLCAAHGWSRVYLSGDEFRQWLFTETARTRGVLHELGLLKSSDTTCWGSCVRRP</sequence>
<dbReference type="PANTHER" id="PTHR42928">
    <property type="entry name" value="TRICARBOXYLATE-BINDING PROTEIN"/>
    <property type="match status" value="1"/>
</dbReference>
<dbReference type="SUPFAM" id="SSF53850">
    <property type="entry name" value="Periplasmic binding protein-like II"/>
    <property type="match status" value="1"/>
</dbReference>
<dbReference type="Proteomes" id="UP001501251">
    <property type="component" value="Unassembled WGS sequence"/>
</dbReference>
<evidence type="ECO:0000313" key="3">
    <source>
        <dbReference type="Proteomes" id="UP001501251"/>
    </source>
</evidence>
<evidence type="ECO:0000313" key="2">
    <source>
        <dbReference type="EMBL" id="GAA4191545.1"/>
    </source>
</evidence>
<dbReference type="Gene3D" id="3.40.190.150">
    <property type="entry name" value="Bordetella uptake gene, domain 1"/>
    <property type="match status" value="1"/>
</dbReference>
<comment type="similarity">
    <text evidence="1">Belongs to the UPF0065 (bug) family.</text>
</comment>
<dbReference type="PROSITE" id="PS51257">
    <property type="entry name" value="PROKAR_LIPOPROTEIN"/>
    <property type="match status" value="1"/>
</dbReference>
<dbReference type="EMBL" id="BAABAQ010000005">
    <property type="protein sequence ID" value="GAA4191545.1"/>
    <property type="molecule type" value="Genomic_DNA"/>
</dbReference>
<dbReference type="InterPro" id="IPR005064">
    <property type="entry name" value="BUG"/>
</dbReference>
<reference evidence="3" key="1">
    <citation type="journal article" date="2019" name="Int. J. Syst. Evol. Microbiol.">
        <title>The Global Catalogue of Microorganisms (GCM) 10K type strain sequencing project: providing services to taxonomists for standard genome sequencing and annotation.</title>
        <authorList>
            <consortium name="The Broad Institute Genomics Platform"/>
            <consortium name="The Broad Institute Genome Sequencing Center for Infectious Disease"/>
            <person name="Wu L."/>
            <person name="Ma J."/>
        </authorList>
    </citation>
    <scope>NUCLEOTIDE SEQUENCE [LARGE SCALE GENOMIC DNA]</scope>
    <source>
        <strain evidence="3">JCM 17388</strain>
    </source>
</reference>
<dbReference type="Pfam" id="PF03401">
    <property type="entry name" value="TctC"/>
    <property type="match status" value="1"/>
</dbReference>
<proteinExistence type="inferred from homology"/>
<keyword evidence="3" id="KW-1185">Reference proteome</keyword>
<comment type="caution">
    <text evidence="2">The sequence shown here is derived from an EMBL/GenBank/DDBJ whole genome shotgun (WGS) entry which is preliminary data.</text>
</comment>
<dbReference type="InterPro" id="IPR042100">
    <property type="entry name" value="Bug_dom1"/>
</dbReference>
<protein>
    <submittedName>
        <fullName evidence="2">Tripartite tricarboxylate transporter substrate-binding protein</fullName>
    </submittedName>
</protein>
<gene>
    <name evidence="2" type="ORF">GCM10022252_31500</name>
</gene>